<evidence type="ECO:0000256" key="1">
    <source>
        <dbReference type="SAM" id="MobiDB-lite"/>
    </source>
</evidence>
<dbReference type="GeneID" id="70240295"/>
<gene>
    <name evidence="4" type="ORF">BGW36DRAFT_23436</name>
</gene>
<sequence length="526" mass="60108">MDLRIPDTIAFAEEVAVGFTQFRAHLPEYSAEITNLIANLYATSATLTSLEGLTRQFPRNYARIKPDLQLLLASLCYTLDEITTSFKKLDRKRLDSYRYVWLDLDSYFREESSYTLKRRLTRYKMFLQELEDMMQNKAPNAHFMAELRSSLTTLLSEQDGRLAARLAGFSIGRPDSSVSSSLDPGSPIEHHGPGKRRSYERARPGVGPSHFPPISPTSSSQGAAPPWVPEVPSSPTSTTTATTMSNLSSAVLNDHWARDIFADDTFSTPIPADGESSKCLGEDVEDIKEWLHTEGFDEVAYLSFNEDSSNLSVSFYVREDDNRARILCKVQRTRRSSKYCCLPLNMLEVRRVGSCLQFCRRRNSGTKLIPWLNLNFRTIEKMVTFFCTFLALRSQDSRRQVHNLRDYELHAEKEKFGGLIVDDSYLHALRIYKDRISGSIRLQASIHQGEMERAPVWTAFITPYIESSFWARRIGKRVVLRDLRRIILYPEYTPPRTSRGEHILKFTSEADAEDFIAVIDKLALTD</sequence>
<evidence type="ECO:0000313" key="5">
    <source>
        <dbReference type="Proteomes" id="UP001201262"/>
    </source>
</evidence>
<feature type="compositionally biased region" description="Basic and acidic residues" evidence="1">
    <location>
        <begin position="188"/>
        <end position="203"/>
    </location>
</feature>
<dbReference type="InterPro" id="IPR057081">
    <property type="entry name" value="PH_N"/>
</dbReference>
<proteinExistence type="predicted"/>
<dbReference type="Pfam" id="PF23076">
    <property type="entry name" value="PH_FT_C"/>
    <property type="match status" value="1"/>
</dbReference>
<evidence type="ECO:0000259" key="3">
    <source>
        <dbReference type="Pfam" id="PF23076"/>
    </source>
</evidence>
<dbReference type="InterPro" id="IPR057082">
    <property type="entry name" value="PH_C"/>
</dbReference>
<dbReference type="AlphaFoldDB" id="A0AAD4PWL3"/>
<feature type="domain" description="PH" evidence="2">
    <location>
        <begin position="286"/>
        <end position="412"/>
    </location>
</feature>
<comment type="caution">
    <text evidence="4">The sequence shown here is derived from an EMBL/GenBank/DDBJ whole genome shotgun (WGS) entry which is preliminary data.</text>
</comment>
<feature type="domain" description="PH" evidence="3">
    <location>
        <begin position="413"/>
        <end position="522"/>
    </location>
</feature>
<dbReference type="EMBL" id="JAJTJA010000010">
    <property type="protein sequence ID" value="KAH8692627.1"/>
    <property type="molecule type" value="Genomic_DNA"/>
</dbReference>
<evidence type="ECO:0000259" key="2">
    <source>
        <dbReference type="Pfam" id="PF23074"/>
    </source>
</evidence>
<feature type="compositionally biased region" description="Low complexity" evidence="1">
    <location>
        <begin position="174"/>
        <end position="187"/>
    </location>
</feature>
<accession>A0AAD4PWL3</accession>
<name>A0AAD4PWL3_9EURO</name>
<dbReference type="RefSeq" id="XP_046068500.1">
    <property type="nucleotide sequence ID" value="XM_046210008.1"/>
</dbReference>
<reference evidence="4" key="1">
    <citation type="submission" date="2021-12" db="EMBL/GenBank/DDBJ databases">
        <title>Convergent genome expansion in fungi linked to evolution of root-endophyte symbiosis.</title>
        <authorList>
            <consortium name="DOE Joint Genome Institute"/>
            <person name="Ke Y.-H."/>
            <person name="Bonito G."/>
            <person name="Liao H.-L."/>
            <person name="Looney B."/>
            <person name="Rojas-Flechas A."/>
            <person name="Nash J."/>
            <person name="Hameed K."/>
            <person name="Schadt C."/>
            <person name="Martin F."/>
            <person name="Crous P.W."/>
            <person name="Miettinen O."/>
            <person name="Magnuson J.K."/>
            <person name="Labbe J."/>
            <person name="Jacobson D."/>
            <person name="Doktycz M.J."/>
            <person name="Veneault-Fourrey C."/>
            <person name="Kuo A."/>
            <person name="Mondo S."/>
            <person name="Calhoun S."/>
            <person name="Riley R."/>
            <person name="Ohm R."/>
            <person name="LaButti K."/>
            <person name="Andreopoulos B."/>
            <person name="Pangilinan J."/>
            <person name="Nolan M."/>
            <person name="Tritt A."/>
            <person name="Clum A."/>
            <person name="Lipzen A."/>
            <person name="Daum C."/>
            <person name="Barry K."/>
            <person name="Grigoriev I.V."/>
            <person name="Vilgalys R."/>
        </authorList>
    </citation>
    <scope>NUCLEOTIDE SEQUENCE</scope>
    <source>
        <strain evidence="4">PMI_201</strain>
    </source>
</reference>
<evidence type="ECO:0000313" key="4">
    <source>
        <dbReference type="EMBL" id="KAH8692627.1"/>
    </source>
</evidence>
<dbReference type="Proteomes" id="UP001201262">
    <property type="component" value="Unassembled WGS sequence"/>
</dbReference>
<dbReference type="Pfam" id="PF23074">
    <property type="entry name" value="PH_FT_N"/>
    <property type="match status" value="1"/>
</dbReference>
<protein>
    <submittedName>
        <fullName evidence="4">Uncharacterized protein</fullName>
    </submittedName>
</protein>
<keyword evidence="5" id="KW-1185">Reference proteome</keyword>
<feature type="region of interest" description="Disordered" evidence="1">
    <location>
        <begin position="174"/>
        <end position="241"/>
    </location>
</feature>
<organism evidence="4 5">
    <name type="scientific">Talaromyces proteolyticus</name>
    <dbReference type="NCBI Taxonomy" id="1131652"/>
    <lineage>
        <taxon>Eukaryota</taxon>
        <taxon>Fungi</taxon>
        <taxon>Dikarya</taxon>
        <taxon>Ascomycota</taxon>
        <taxon>Pezizomycotina</taxon>
        <taxon>Eurotiomycetes</taxon>
        <taxon>Eurotiomycetidae</taxon>
        <taxon>Eurotiales</taxon>
        <taxon>Trichocomaceae</taxon>
        <taxon>Talaromyces</taxon>
        <taxon>Talaromyces sect. Bacilispori</taxon>
    </lineage>
</organism>